<organism evidence="1 2">
    <name type="scientific">Orchesella dallaii</name>
    <dbReference type="NCBI Taxonomy" id="48710"/>
    <lineage>
        <taxon>Eukaryota</taxon>
        <taxon>Metazoa</taxon>
        <taxon>Ecdysozoa</taxon>
        <taxon>Arthropoda</taxon>
        <taxon>Hexapoda</taxon>
        <taxon>Collembola</taxon>
        <taxon>Entomobryomorpha</taxon>
        <taxon>Entomobryoidea</taxon>
        <taxon>Orchesellidae</taxon>
        <taxon>Orchesellinae</taxon>
        <taxon>Orchesella</taxon>
    </lineage>
</organism>
<dbReference type="Proteomes" id="UP001642540">
    <property type="component" value="Unassembled WGS sequence"/>
</dbReference>
<keyword evidence="2" id="KW-1185">Reference proteome</keyword>
<sequence length="829" mass="94368">MELERTISTMQKNIEVLQQNTQVISKGFNILSGRVNKVTGDYELVNGKLEDYRKTFDEKITATEQNVSLALIALKLQTTSEIEEIKKTSLEAIGNATATNTTEARHPVDNAELCEKYIQNVTLKMEDWQRTAANETKLVAEMVKALAEISQGEKLKLENLSNYSRRELEKLGDILEKQGVEHSHEWDAITTKVKALRMEVEERDKKFTSDILDVHSYLRNTSKHCEEEVKKVEESLLEQNMAHNMAHENIALKIDEMTTALEQKPSMDPSYLRRLSGTEANITTLFAANKQFLQQFSAMEEMSGLVLSKIADLRTVHKNDNATTKKEVFEVQRSVTKLEHDSRVILDRVRDLQSKVDQSRDLQMDIGRLGDIEVETPKPTEVSIALQVEIGEMKDRIVTFEENVAELWRSHKQITDMLQHNGDMVTALQTAHLADHEDVSLQIMEIKIASKLLSEVIRNLSKNMSEFESRVESSNSKSEYSIGYSNFSSRLGEAAAVAAPPEKLETGSLNIDCRAMEDDINNLWELSRNISKAQELFLVKLLEMDMAEQAKMREELLNIKDRLASAEENYNALWKASRHMEKGQDEIQNSMDNIVLVHKTEAKNLTSDMSNSKQKLDNISTALAGLNDRVSNLELFSDMDSSRESSQLNSTELGKIKGRLAAAERDIQELWKSSEILSFQQQVFNEKVRDVQTVHENDTMSASIERMRNQLETQSLHLVVGNMTSRLQTVEKYTSPPYESKTIEFEINNWNEALADGLKNQQVVYEIGSLLDLPSSWRTFVERSGNYISLYNSLVKSEKPVYNEFTVEILDSDGRVYSTCKKNCFLLNS</sequence>
<reference evidence="1 2" key="1">
    <citation type="submission" date="2024-08" db="EMBL/GenBank/DDBJ databases">
        <authorList>
            <person name="Cucini C."/>
            <person name="Frati F."/>
        </authorList>
    </citation>
    <scope>NUCLEOTIDE SEQUENCE [LARGE SCALE GENOMIC DNA]</scope>
</reference>
<gene>
    <name evidence="1" type="ORF">ODALV1_LOCUS21057</name>
</gene>
<evidence type="ECO:0000313" key="2">
    <source>
        <dbReference type="Proteomes" id="UP001642540"/>
    </source>
</evidence>
<accession>A0ABP1RBQ6</accession>
<dbReference type="EMBL" id="CAXLJM020000069">
    <property type="protein sequence ID" value="CAL8125641.1"/>
    <property type="molecule type" value="Genomic_DNA"/>
</dbReference>
<comment type="caution">
    <text evidence="1">The sequence shown here is derived from an EMBL/GenBank/DDBJ whole genome shotgun (WGS) entry which is preliminary data.</text>
</comment>
<protein>
    <submittedName>
        <fullName evidence="1">Uncharacterized protein</fullName>
    </submittedName>
</protein>
<evidence type="ECO:0000313" key="1">
    <source>
        <dbReference type="EMBL" id="CAL8125641.1"/>
    </source>
</evidence>
<proteinExistence type="predicted"/>
<name>A0ABP1RBQ6_9HEXA</name>